<dbReference type="InterPro" id="IPR012314">
    <property type="entry name" value="Pept_M12B_GON-ADAMTSs"/>
</dbReference>
<dbReference type="Pfam" id="PF08685">
    <property type="entry name" value="GON"/>
    <property type="match status" value="1"/>
</dbReference>
<dbReference type="AlphaFoldDB" id="A0A6S7J7I3"/>
<dbReference type="EMBL" id="CACRXK020015193">
    <property type="protein sequence ID" value="CAB4028025.1"/>
    <property type="molecule type" value="Genomic_DNA"/>
</dbReference>
<accession>A0A6S7J7I3</accession>
<dbReference type="Proteomes" id="UP001152795">
    <property type="component" value="Unassembled WGS sequence"/>
</dbReference>
<dbReference type="GO" id="GO:0004222">
    <property type="term" value="F:metalloendopeptidase activity"/>
    <property type="evidence" value="ECO:0007669"/>
    <property type="project" value="InterPro"/>
</dbReference>
<sequence length="97" mass="10969">MSLDISDFRFSTANTPNVFHRFATAGDCISPDCPEEYRKGNFKVDMNGTNFLLLNSIPYSFHTFPPCAQRVFKGSMSSDRRQWSGYCGGHCGNCWPE</sequence>
<reference evidence="1" key="1">
    <citation type="submission" date="2020-04" db="EMBL/GenBank/DDBJ databases">
        <authorList>
            <person name="Alioto T."/>
            <person name="Alioto T."/>
            <person name="Gomez Garrido J."/>
        </authorList>
    </citation>
    <scope>NUCLEOTIDE SEQUENCE</scope>
    <source>
        <strain evidence="1">A484AB</strain>
    </source>
</reference>
<feature type="non-terminal residue" evidence="1">
    <location>
        <position position="97"/>
    </location>
</feature>
<comment type="caution">
    <text evidence="1">The sequence shown here is derived from an EMBL/GenBank/DDBJ whole genome shotgun (WGS) entry which is preliminary data.</text>
</comment>
<protein>
    <submittedName>
        <fullName evidence="1">A disintegrin and metallo ase with thrombospondin motifs 9</fullName>
    </submittedName>
</protein>
<dbReference type="PROSITE" id="PS51046">
    <property type="entry name" value="GON"/>
    <property type="match status" value="1"/>
</dbReference>
<gene>
    <name evidence="1" type="ORF">PACLA_8A001488</name>
</gene>
<evidence type="ECO:0000313" key="1">
    <source>
        <dbReference type="EMBL" id="CAB4028025.1"/>
    </source>
</evidence>
<proteinExistence type="predicted"/>
<organism evidence="1 2">
    <name type="scientific">Paramuricea clavata</name>
    <name type="common">Red gorgonian</name>
    <name type="synonym">Violescent sea-whip</name>
    <dbReference type="NCBI Taxonomy" id="317549"/>
    <lineage>
        <taxon>Eukaryota</taxon>
        <taxon>Metazoa</taxon>
        <taxon>Cnidaria</taxon>
        <taxon>Anthozoa</taxon>
        <taxon>Octocorallia</taxon>
        <taxon>Malacalcyonacea</taxon>
        <taxon>Plexauridae</taxon>
        <taxon>Paramuricea</taxon>
    </lineage>
</organism>
<keyword evidence="2" id="KW-1185">Reference proteome</keyword>
<dbReference type="GO" id="GO:0008270">
    <property type="term" value="F:zinc ion binding"/>
    <property type="evidence" value="ECO:0007669"/>
    <property type="project" value="InterPro"/>
</dbReference>
<name>A0A6S7J7I3_PARCT</name>
<dbReference type="OrthoDB" id="5855429at2759"/>
<evidence type="ECO:0000313" key="2">
    <source>
        <dbReference type="Proteomes" id="UP001152795"/>
    </source>
</evidence>